<reference evidence="1" key="1">
    <citation type="submission" date="2019-08" db="EMBL/GenBank/DDBJ databases">
        <authorList>
            <person name="Kucharzyk K."/>
            <person name="Murdoch R.W."/>
            <person name="Higgins S."/>
            <person name="Loffler F."/>
        </authorList>
    </citation>
    <scope>NUCLEOTIDE SEQUENCE</scope>
</reference>
<evidence type="ECO:0000313" key="1">
    <source>
        <dbReference type="EMBL" id="MPM56546.1"/>
    </source>
</evidence>
<accession>A0A645AUK0</accession>
<organism evidence="1">
    <name type="scientific">bioreactor metagenome</name>
    <dbReference type="NCBI Taxonomy" id="1076179"/>
    <lineage>
        <taxon>unclassified sequences</taxon>
        <taxon>metagenomes</taxon>
        <taxon>ecological metagenomes</taxon>
    </lineage>
</organism>
<name>A0A645AUK0_9ZZZZ</name>
<proteinExistence type="predicted"/>
<sequence>MEQMRTIQHGVFFDIQCVDQRHPLAVRPDFDGGEHLFLIHFRIRDRCGQNHPDLTGGTENQLFDVRLLLQLDLRHIQTDVCG</sequence>
<protein>
    <submittedName>
        <fullName evidence="1">Uncharacterized protein</fullName>
    </submittedName>
</protein>
<comment type="caution">
    <text evidence="1">The sequence shown here is derived from an EMBL/GenBank/DDBJ whole genome shotgun (WGS) entry which is preliminary data.</text>
</comment>
<gene>
    <name evidence="1" type="ORF">SDC9_103352</name>
</gene>
<dbReference type="EMBL" id="VSSQ01015809">
    <property type="protein sequence ID" value="MPM56546.1"/>
    <property type="molecule type" value="Genomic_DNA"/>
</dbReference>
<dbReference type="AlphaFoldDB" id="A0A645AUK0"/>